<evidence type="ECO:0000256" key="1">
    <source>
        <dbReference type="ARBA" id="ARBA00010537"/>
    </source>
</evidence>
<reference evidence="15" key="1">
    <citation type="submission" date="2021-01" db="EMBL/GenBank/DDBJ databases">
        <authorList>
            <person name="Corre E."/>
            <person name="Pelletier E."/>
            <person name="Niang G."/>
            <person name="Scheremetjew M."/>
            <person name="Finn R."/>
            <person name="Kale V."/>
            <person name="Holt S."/>
            <person name="Cochrane G."/>
            <person name="Meng A."/>
            <person name="Brown T."/>
            <person name="Cohen L."/>
        </authorList>
    </citation>
    <scope>NUCLEOTIDE SEQUENCE</scope>
    <source>
        <strain evidence="15">CCMP1594</strain>
    </source>
</reference>
<dbReference type="Pfam" id="PF00298">
    <property type="entry name" value="Ribosomal_L11"/>
    <property type="match status" value="1"/>
</dbReference>
<dbReference type="AlphaFoldDB" id="A0A6T2GCQ1"/>
<dbReference type="EMBL" id="HBJA01118901">
    <property type="protein sequence ID" value="CAE0829664.1"/>
    <property type="molecule type" value="Transcribed_RNA"/>
</dbReference>
<dbReference type="InterPro" id="IPR020784">
    <property type="entry name" value="Ribosomal_uL11_N"/>
</dbReference>
<dbReference type="GO" id="GO:0005762">
    <property type="term" value="C:mitochondrial large ribosomal subunit"/>
    <property type="evidence" value="ECO:0007669"/>
    <property type="project" value="TreeGrafter"/>
</dbReference>
<evidence type="ECO:0000256" key="7">
    <source>
        <dbReference type="RuleBase" id="RU003978"/>
    </source>
</evidence>
<protein>
    <recommendedName>
        <fullName evidence="6">Large ribosomal subunit protein uL11m</fullName>
    </recommendedName>
</protein>
<evidence type="ECO:0000313" key="14">
    <source>
        <dbReference type="EMBL" id="CAE0829662.1"/>
    </source>
</evidence>
<evidence type="ECO:0000256" key="8">
    <source>
        <dbReference type="SAM" id="Phobius"/>
    </source>
</evidence>
<dbReference type="SMART" id="SM00649">
    <property type="entry name" value="RL11"/>
    <property type="match status" value="1"/>
</dbReference>
<evidence type="ECO:0000313" key="11">
    <source>
        <dbReference type="EMBL" id="CAE0829658.1"/>
    </source>
</evidence>
<dbReference type="InterPro" id="IPR006519">
    <property type="entry name" value="Ribosomal_uL11_bac-typ"/>
</dbReference>
<dbReference type="InterPro" id="IPR036796">
    <property type="entry name" value="Ribosomal_uL11_N_sf"/>
</dbReference>
<dbReference type="EMBL" id="HBJA01118898">
    <property type="protein sequence ID" value="CAE0829661.1"/>
    <property type="molecule type" value="Transcribed_RNA"/>
</dbReference>
<keyword evidence="3" id="KW-0694">RNA-binding</keyword>
<evidence type="ECO:0000256" key="2">
    <source>
        <dbReference type="ARBA" id="ARBA00022730"/>
    </source>
</evidence>
<keyword evidence="5 7" id="KW-0687">Ribonucleoprotein</keyword>
<evidence type="ECO:0000256" key="6">
    <source>
        <dbReference type="ARBA" id="ARBA00040104"/>
    </source>
</evidence>
<evidence type="ECO:0000256" key="4">
    <source>
        <dbReference type="ARBA" id="ARBA00022980"/>
    </source>
</evidence>
<keyword evidence="8" id="KW-1133">Transmembrane helix</keyword>
<evidence type="ECO:0000313" key="15">
    <source>
        <dbReference type="EMBL" id="CAE0829663.1"/>
    </source>
</evidence>
<feature type="transmembrane region" description="Helical" evidence="8">
    <location>
        <begin position="20"/>
        <end position="40"/>
    </location>
</feature>
<dbReference type="EMBL" id="HBJA01118895">
    <property type="protein sequence ID" value="CAE0829658.1"/>
    <property type="molecule type" value="Transcribed_RNA"/>
</dbReference>
<dbReference type="EMBL" id="HBJA01118900">
    <property type="protein sequence ID" value="CAE0829663.1"/>
    <property type="molecule type" value="Transcribed_RNA"/>
</dbReference>
<evidence type="ECO:0000313" key="13">
    <source>
        <dbReference type="EMBL" id="CAE0829661.1"/>
    </source>
</evidence>
<accession>A0A6T2GCQ1</accession>
<proteinExistence type="inferred from homology"/>
<dbReference type="SUPFAM" id="SSF54747">
    <property type="entry name" value="Ribosomal L11/L12e N-terminal domain"/>
    <property type="match status" value="1"/>
</dbReference>
<dbReference type="GO" id="GO:0006412">
    <property type="term" value="P:translation"/>
    <property type="evidence" value="ECO:0007669"/>
    <property type="project" value="InterPro"/>
</dbReference>
<evidence type="ECO:0000256" key="3">
    <source>
        <dbReference type="ARBA" id="ARBA00022884"/>
    </source>
</evidence>
<dbReference type="NCBIfam" id="TIGR01632">
    <property type="entry name" value="L11_bact"/>
    <property type="match status" value="1"/>
</dbReference>
<dbReference type="EMBL" id="HBJA01118899">
    <property type="protein sequence ID" value="CAE0829662.1"/>
    <property type="molecule type" value="Transcribed_RNA"/>
</dbReference>
<dbReference type="GO" id="GO:0003735">
    <property type="term" value="F:structural constituent of ribosome"/>
    <property type="evidence" value="ECO:0007669"/>
    <property type="project" value="InterPro"/>
</dbReference>
<keyword evidence="4 7" id="KW-0689">Ribosomal protein</keyword>
<dbReference type="PANTHER" id="PTHR11661:SF1">
    <property type="entry name" value="LARGE RIBOSOMAL SUBUNIT PROTEIN UL11M"/>
    <property type="match status" value="1"/>
</dbReference>
<keyword evidence="8" id="KW-0812">Transmembrane</keyword>
<organism evidence="15">
    <name type="scientific">Eutreptiella gymnastica</name>
    <dbReference type="NCBI Taxonomy" id="73025"/>
    <lineage>
        <taxon>Eukaryota</taxon>
        <taxon>Discoba</taxon>
        <taxon>Euglenozoa</taxon>
        <taxon>Euglenida</taxon>
        <taxon>Spirocuta</taxon>
        <taxon>Euglenophyceae</taxon>
        <taxon>Eutreptiales</taxon>
        <taxon>Eutreptiaceae</taxon>
        <taxon>Eutreptiella</taxon>
    </lineage>
</organism>
<dbReference type="Gene3D" id="3.30.1550.10">
    <property type="entry name" value="Ribosomal protein L11/L12, N-terminal domain"/>
    <property type="match status" value="1"/>
</dbReference>
<feature type="transmembrane region" description="Helical" evidence="8">
    <location>
        <begin position="110"/>
        <end position="129"/>
    </location>
</feature>
<evidence type="ECO:0000259" key="10">
    <source>
        <dbReference type="Pfam" id="PF03946"/>
    </source>
</evidence>
<dbReference type="SUPFAM" id="SSF46906">
    <property type="entry name" value="Ribosomal protein L11, C-terminal domain"/>
    <property type="match status" value="1"/>
</dbReference>
<dbReference type="HAMAP" id="MF_00736">
    <property type="entry name" value="Ribosomal_uL11"/>
    <property type="match status" value="1"/>
</dbReference>
<dbReference type="CDD" id="cd00349">
    <property type="entry name" value="Ribosomal_L11"/>
    <property type="match status" value="1"/>
</dbReference>
<dbReference type="FunFam" id="3.30.1550.10:FF:000005">
    <property type="entry name" value="50S ribosomal protein L11"/>
    <property type="match status" value="1"/>
</dbReference>
<gene>
    <name evidence="11" type="ORF">EGYM00163_LOCUS40936</name>
    <name evidence="12" type="ORF">EGYM00163_LOCUS40938</name>
    <name evidence="13" type="ORF">EGYM00163_LOCUS40939</name>
    <name evidence="14" type="ORF">EGYM00163_LOCUS40940</name>
    <name evidence="15" type="ORF">EGYM00163_LOCUS40941</name>
    <name evidence="16" type="ORF">EGYM00163_LOCUS40942</name>
</gene>
<keyword evidence="2" id="KW-0699">rRNA-binding</keyword>
<dbReference type="InterPro" id="IPR000911">
    <property type="entry name" value="Ribosomal_uL11"/>
</dbReference>
<dbReference type="Pfam" id="PF03946">
    <property type="entry name" value="Ribosomal_L11_N"/>
    <property type="match status" value="1"/>
</dbReference>
<evidence type="ECO:0000313" key="12">
    <source>
        <dbReference type="EMBL" id="CAE0829660.1"/>
    </source>
</evidence>
<dbReference type="GO" id="GO:0070180">
    <property type="term" value="F:large ribosomal subunit rRNA binding"/>
    <property type="evidence" value="ECO:0007669"/>
    <property type="project" value="TreeGrafter"/>
</dbReference>
<evidence type="ECO:0000313" key="16">
    <source>
        <dbReference type="EMBL" id="CAE0829664.1"/>
    </source>
</evidence>
<feature type="domain" description="Large ribosomal subunit protein uL11 C-terminal" evidence="9">
    <location>
        <begin position="266"/>
        <end position="334"/>
    </location>
</feature>
<name>A0A6T2GCQ1_9EUGL</name>
<feature type="domain" description="Large ribosomal subunit protein uL11 N-terminal" evidence="10">
    <location>
        <begin position="202"/>
        <end position="261"/>
    </location>
</feature>
<evidence type="ECO:0000256" key="5">
    <source>
        <dbReference type="ARBA" id="ARBA00023274"/>
    </source>
</evidence>
<dbReference type="FunFam" id="1.10.10.250:FF:000001">
    <property type="entry name" value="50S ribosomal protein L11"/>
    <property type="match status" value="1"/>
</dbReference>
<keyword evidence="8" id="KW-0472">Membrane</keyword>
<dbReference type="InterPro" id="IPR020783">
    <property type="entry name" value="Ribosomal_uL11_C"/>
</dbReference>
<evidence type="ECO:0000259" key="9">
    <source>
        <dbReference type="Pfam" id="PF00298"/>
    </source>
</evidence>
<dbReference type="EMBL" id="HBJA01118897">
    <property type="protein sequence ID" value="CAE0829660.1"/>
    <property type="molecule type" value="Transcribed_RNA"/>
</dbReference>
<dbReference type="InterPro" id="IPR036769">
    <property type="entry name" value="Ribosomal_uL11_C_sf"/>
</dbReference>
<dbReference type="Gene3D" id="1.10.10.250">
    <property type="entry name" value="Ribosomal protein L11, C-terminal domain"/>
    <property type="match status" value="1"/>
</dbReference>
<sequence length="336" mass="34732">MSTTRVREMAPLMEGQRVSFPWSSVLLGVCGAVGFVAVVFSTQSSTSFLMTSSVPTTTTASASTVRTAPLYYRPQQSQAQMAAVRAPFGTPATEVVEVPSAGMSPMQSPALMGVVAGVSAMVGALAMYLQGKRNSQRQIAPATLEAPAGAFHAGAPFTASDASRNGVSFMPQGYGHGRGQLALQAAKGGKGGKGGGKVAGYIKLALPAGKATAAPPVGPALGQYGLNIVQFCKEYNARTEAQAGEGLVIPVEITAFEDRSFTFILKTPPASVLLKKYAKIDKGSGNPSREKVGSVTKADVEEIAKIKLPDLNTNDVAMAMRIVEGTARGMGITVEA</sequence>
<dbReference type="PANTHER" id="PTHR11661">
    <property type="entry name" value="60S RIBOSOMAL PROTEIN L12"/>
    <property type="match status" value="1"/>
</dbReference>
<comment type="similarity">
    <text evidence="1 7">Belongs to the universal ribosomal protein uL11 family.</text>
</comment>